<dbReference type="Pfam" id="PF01150">
    <property type="entry name" value="GDA1_CD39"/>
    <property type="match status" value="2"/>
</dbReference>
<feature type="transmembrane region" description="Helical" evidence="4">
    <location>
        <begin position="60"/>
        <end position="78"/>
    </location>
</feature>
<evidence type="ECO:0000256" key="2">
    <source>
        <dbReference type="ARBA" id="ARBA00022801"/>
    </source>
</evidence>
<dbReference type="EMBL" id="CALNXI010003814">
    <property type="protein sequence ID" value="CAH3194378.1"/>
    <property type="molecule type" value="Genomic_DNA"/>
</dbReference>
<evidence type="ECO:0000256" key="3">
    <source>
        <dbReference type="RuleBase" id="RU003833"/>
    </source>
</evidence>
<dbReference type="PANTHER" id="PTHR11782:SF127">
    <property type="entry name" value="NTPASE, ISOFORM F"/>
    <property type="match status" value="1"/>
</dbReference>
<organism evidence="5 6">
    <name type="scientific">Porites evermanni</name>
    <dbReference type="NCBI Taxonomy" id="104178"/>
    <lineage>
        <taxon>Eukaryota</taxon>
        <taxon>Metazoa</taxon>
        <taxon>Cnidaria</taxon>
        <taxon>Anthozoa</taxon>
        <taxon>Hexacorallia</taxon>
        <taxon>Scleractinia</taxon>
        <taxon>Fungiina</taxon>
        <taxon>Poritidae</taxon>
        <taxon>Porites</taxon>
    </lineage>
</organism>
<evidence type="ECO:0000256" key="4">
    <source>
        <dbReference type="SAM" id="Phobius"/>
    </source>
</evidence>
<reference evidence="5 6" key="1">
    <citation type="submission" date="2022-05" db="EMBL/GenBank/DDBJ databases">
        <authorList>
            <consortium name="Genoscope - CEA"/>
            <person name="William W."/>
        </authorList>
    </citation>
    <scope>NUCLEOTIDE SEQUENCE [LARGE SCALE GENOMIC DNA]</scope>
</reference>
<keyword evidence="2 3" id="KW-0378">Hydrolase</keyword>
<dbReference type="CDD" id="cd24046">
    <property type="entry name" value="ASKHA_NBD_NTPDase5-like"/>
    <property type="match status" value="1"/>
</dbReference>
<keyword evidence="4" id="KW-0812">Transmembrane</keyword>
<name>A0ABN8SS28_9CNID</name>
<evidence type="ECO:0000313" key="6">
    <source>
        <dbReference type="Proteomes" id="UP001159427"/>
    </source>
</evidence>
<protein>
    <recommendedName>
        <fullName evidence="7">Ectonucleoside triphosphate diphosphohydrolase 5</fullName>
    </recommendedName>
</protein>
<dbReference type="Gene3D" id="3.30.420.40">
    <property type="match status" value="1"/>
</dbReference>
<accession>A0ABN8SS28</accession>
<evidence type="ECO:0008006" key="7">
    <source>
        <dbReference type="Google" id="ProtNLM"/>
    </source>
</evidence>
<dbReference type="PROSITE" id="PS01238">
    <property type="entry name" value="GDA1_CD39_NTPASE"/>
    <property type="match status" value="1"/>
</dbReference>
<keyword evidence="6" id="KW-1185">Reference proteome</keyword>
<comment type="similarity">
    <text evidence="1 3">Belongs to the GDA1/CD39 NTPase family.</text>
</comment>
<gene>
    <name evidence="5" type="ORF">PEVE_00027711</name>
</gene>
<dbReference type="Gene3D" id="3.30.420.150">
    <property type="entry name" value="Exopolyphosphatase. Domain 2"/>
    <property type="match status" value="1"/>
</dbReference>
<evidence type="ECO:0000256" key="1">
    <source>
        <dbReference type="ARBA" id="ARBA00009283"/>
    </source>
</evidence>
<keyword evidence="4" id="KW-1133">Transmembrane helix</keyword>
<dbReference type="PANTHER" id="PTHR11782">
    <property type="entry name" value="ADENOSINE/GUANOSINE DIPHOSPHATASE"/>
    <property type="match status" value="1"/>
</dbReference>
<proteinExistence type="inferred from homology"/>
<evidence type="ECO:0000313" key="5">
    <source>
        <dbReference type="EMBL" id="CAH3194378.1"/>
    </source>
</evidence>
<comment type="caution">
    <text evidence="5">The sequence shown here is derived from an EMBL/GenBank/DDBJ whole genome shotgun (WGS) entry which is preliminary data.</text>
</comment>
<keyword evidence="4" id="KW-0472">Membrane</keyword>
<sequence>MERLSKNKGAFAIIYSSYLFGCMHSVIKPKLHLFASQTSKKKLTMTCFPCGKIYSIRCRAVTLFLSVAFTLFLTLFYGENILKTLYLVPGSQSTSTIYGIMFDAGSTGSRIHVFTFVRTEGRQLKLTKEYFYQVKPGLSAYASDPKQGAHSIEKLLQKSKEIIPKARWESTPVSLKATAGLRMLPSNSSEQLLSEVDRLFRDSPFFLPGQNAVNIMDGPDEGLFAWITVNFLLGGLTRDSSGMFGTLDLGGGSTQITLNPVDPETLRDSPEGFSRHLNIAGSQFTLYTHSYLGLGLMAARTSILQLGNNGKDSNGEDMKLSPCIHSSFSEMWKFGGKSISIGGLNSYGFSACKEQAMRVISDSKVHKPVGIQSIEMYAFSYFSDRAVDMGLIDKEKGGTITVGDFINGATEVCSKKDDSLPYLCLDATYIAVLLKEGYGFTEDRKLTLRMKINDVEISWALGATLDLFEKMT</sequence>
<dbReference type="InterPro" id="IPR000407">
    <property type="entry name" value="GDA1_CD39_NTPase"/>
</dbReference>
<dbReference type="Proteomes" id="UP001159427">
    <property type="component" value="Unassembled WGS sequence"/>
</dbReference>